<name>A0A645AJN9_9ZZZZ</name>
<dbReference type="AlphaFoldDB" id="A0A645AJN9"/>
<evidence type="ECO:0000256" key="1">
    <source>
        <dbReference type="SAM" id="MobiDB-lite"/>
    </source>
</evidence>
<accession>A0A645AJN9</accession>
<gene>
    <name evidence="2" type="ORF">SDC9_100200</name>
</gene>
<comment type="caution">
    <text evidence="2">The sequence shown here is derived from an EMBL/GenBank/DDBJ whole genome shotgun (WGS) entry which is preliminary data.</text>
</comment>
<sequence length="337" mass="36466">MKGGHSHIKGGRKNRNYESHGTNRPQQRGKIGSEIIVLGALKMLNKKQGRGKHKGSAVHQDGYPSLQQLGRGHVRLLGVAQRGKNRGGGILNILLNISRFQNGVGVDFLQTLPDVFYQLRFGDATYIGHHDVGPGPLAQHHGLKGQLRISNLPPQQGGVGADALHKALPRSAHHRLAGRLLHAALLKALGADDEDPVNAVHQQNRVAGEKGFHRFVKGLPFLDIPHGQHGVFNLLQIGNPSRLVPLSTGVVHQGLDHVVVDDLGADQPVNENKRRAHRGVSANEKFAGDQVVAAPHLRLKCPQVVLQLSAQLFFSLLRLGLVLLLLLLGKPQHGLSV</sequence>
<dbReference type="EMBL" id="VSSQ01014333">
    <property type="protein sequence ID" value="MPM53432.1"/>
    <property type="molecule type" value="Genomic_DNA"/>
</dbReference>
<feature type="compositionally biased region" description="Basic residues" evidence="1">
    <location>
        <begin position="1"/>
        <end position="14"/>
    </location>
</feature>
<reference evidence="2" key="1">
    <citation type="submission" date="2019-08" db="EMBL/GenBank/DDBJ databases">
        <authorList>
            <person name="Kucharzyk K."/>
            <person name="Murdoch R.W."/>
            <person name="Higgins S."/>
            <person name="Loffler F."/>
        </authorList>
    </citation>
    <scope>NUCLEOTIDE SEQUENCE</scope>
</reference>
<proteinExistence type="predicted"/>
<evidence type="ECO:0000313" key="2">
    <source>
        <dbReference type="EMBL" id="MPM53432.1"/>
    </source>
</evidence>
<organism evidence="2">
    <name type="scientific">bioreactor metagenome</name>
    <dbReference type="NCBI Taxonomy" id="1076179"/>
    <lineage>
        <taxon>unclassified sequences</taxon>
        <taxon>metagenomes</taxon>
        <taxon>ecological metagenomes</taxon>
    </lineage>
</organism>
<feature type="region of interest" description="Disordered" evidence="1">
    <location>
        <begin position="1"/>
        <end position="29"/>
    </location>
</feature>
<protein>
    <submittedName>
        <fullName evidence="2">Uncharacterized protein</fullName>
    </submittedName>
</protein>